<dbReference type="Gene3D" id="3.40.50.720">
    <property type="entry name" value="NAD(P)-binding Rossmann-like Domain"/>
    <property type="match status" value="1"/>
</dbReference>
<gene>
    <name evidence="7" type="ORF">ECRASSUSDP1_LOCUS10192</name>
</gene>
<dbReference type="InterPro" id="IPR013120">
    <property type="entry name" value="FAR_NAD-bd"/>
</dbReference>
<dbReference type="GO" id="GO:0006072">
    <property type="term" value="P:glycerol-3-phosphate metabolic process"/>
    <property type="evidence" value="ECO:0007669"/>
    <property type="project" value="TreeGrafter"/>
</dbReference>
<dbReference type="AlphaFoldDB" id="A0AAD1UJC2"/>
<dbReference type="InterPro" id="IPR041728">
    <property type="entry name" value="GPAT/DHAPAT_LPLAT"/>
</dbReference>
<dbReference type="Pfam" id="PF07993">
    <property type="entry name" value="NAD_binding_4"/>
    <property type="match status" value="1"/>
</dbReference>
<evidence type="ECO:0000256" key="1">
    <source>
        <dbReference type="ARBA" id="ARBA00004184"/>
    </source>
</evidence>
<dbReference type="GO" id="GO:0012505">
    <property type="term" value="C:endomembrane system"/>
    <property type="evidence" value="ECO:0007669"/>
    <property type="project" value="UniProtKB-SubCell"/>
</dbReference>
<dbReference type="GO" id="GO:0004366">
    <property type="term" value="F:glycerol-3-phosphate O-acyltransferase activity"/>
    <property type="evidence" value="ECO:0007669"/>
    <property type="project" value="TreeGrafter"/>
</dbReference>
<dbReference type="CDD" id="cd07993">
    <property type="entry name" value="LPLAT_DHAPAT-like"/>
    <property type="match status" value="1"/>
</dbReference>
<dbReference type="CDD" id="cd05236">
    <property type="entry name" value="FAR-N_SDR_e"/>
    <property type="match status" value="1"/>
</dbReference>
<dbReference type="Pfam" id="PF01553">
    <property type="entry name" value="Acyltransferase"/>
    <property type="match status" value="1"/>
</dbReference>
<dbReference type="EMBL" id="CAMPGE010010039">
    <property type="protein sequence ID" value="CAI2368896.1"/>
    <property type="molecule type" value="Genomic_DNA"/>
</dbReference>
<sequence length="1140" mass="131964">MIEEVFRDKTVLVTGTTGFLGKVVLEKIMFSVRNFKKMYLLIRPKKDALPIERLEKDILSSECFKRCQENIPFYDEYIQDKIVPVEGNMEEPNLGLSPENYALLTSEIEIVINNAASVDFNLRVDLNMRINAVGPMNILKFSKACEKLIVLTHVSTAYVASNQPDGFIEEKIEDDHSLDLDMFVESLINMPVEEVELKQKDIVGRFPNTYTFTKNIGEKLLKKHRGDIPLVIIRPSIIGAAVSEPFPGWVDSISAATAVYLTGCLGLLKDLKGNVDNIGDQVPVDYCSHLIIAATAKAAYQNGLFIYHSASSSRNPITWIQTIRYFWLYVGRNRFERRLSDPSFAMYSNDNLYRAVFYLKRELPAKGFNYLARMIGNKKMIKDSERLSKAVDQCKKLGGFFGHFTSNEWIYDTYNMFELKGALSDEDNMTYRIDVAEVDWKTYFQCFAYGIMKYLLKEEAEPPFGDRSNIINRYPRTFADLSWVYYHGTKQNTHSHEYICKVVLNSEKVRMTIREIVRKELVASSISETKILKAQHTRSREILDRMAAKMNHNKMRMLGYILHKAYKSMYEKIVINQGAIEELKRLNLEKDTNVVYCPTHRSYMDFLILTYVLYGYEIKVPHICAGEDFLNIAIVNTFLSNSGAFYMKRSFKGDPLYKSIFNEYVHYLASEGRSLEFFLEGTRARGGKMLKPRYGFLKILTDAYFQKKTENLYFVPVTVNYSRVLEGETFPLELLGESKVKESLSRILNTVRFIKMDFGSIYVEFTKPISFKSYVQQQMVEAGINPQINMEDRKLVTSSLAWQIINTLTDNLLIMPTSICASILLMHRKGISDDELTKQVGYLIKELKTRNAHLPSFCQEATNCVKKGTFHLNETVNKKKDIFEPRVVPKVDYKNILLLAYYRNNLVHLFISEAIISCSMFGFGHHQAWQKGVTKEELWEKVLFISNLLRNEFVLTTNFKTVEDYEEILRFMSANKTICENEDGLIVLHSEAENHINYLNSLIWPFIDTYWVTFTFVFSLVPSKFIRESEMMEKVQWFAETLYEDQIINFYESCSQEVIKNAIGTYFEDGIIIKQKLETITDGVKDPTVYTLGDEFNDEDRMQTFLNKLSHFRKATLVKMGNMTNIRKTLLSDFPFMAKM</sequence>
<dbReference type="InterPro" id="IPR033640">
    <property type="entry name" value="FAR_C"/>
</dbReference>
<keyword evidence="8" id="KW-1185">Reference proteome</keyword>
<comment type="subcellular location">
    <subcellularLocation>
        <location evidence="1">Endomembrane system</location>
        <topology evidence="1">Peripheral membrane protein</topology>
    </subcellularLocation>
</comment>
<keyword evidence="4" id="KW-0472">Membrane</keyword>
<dbReference type="PANTHER" id="PTHR12563">
    <property type="entry name" value="GLYCEROL-3-PHOSPHATE ACYLTRANSFERASE"/>
    <property type="match status" value="1"/>
</dbReference>
<keyword evidence="3" id="KW-0808">Transferase</keyword>
<dbReference type="GO" id="GO:0031966">
    <property type="term" value="C:mitochondrial membrane"/>
    <property type="evidence" value="ECO:0007669"/>
    <property type="project" value="TreeGrafter"/>
</dbReference>
<organism evidence="7 8">
    <name type="scientific">Euplotes crassus</name>
    <dbReference type="NCBI Taxonomy" id="5936"/>
    <lineage>
        <taxon>Eukaryota</taxon>
        <taxon>Sar</taxon>
        <taxon>Alveolata</taxon>
        <taxon>Ciliophora</taxon>
        <taxon>Intramacronucleata</taxon>
        <taxon>Spirotrichea</taxon>
        <taxon>Hypotrichia</taxon>
        <taxon>Euplotida</taxon>
        <taxon>Euplotidae</taxon>
        <taxon>Moneuplotes</taxon>
    </lineage>
</organism>
<dbReference type="InterPro" id="IPR022284">
    <property type="entry name" value="GPAT/DHAPAT"/>
</dbReference>
<proteinExistence type="inferred from homology"/>
<dbReference type="CDD" id="cd09071">
    <property type="entry name" value="FAR_C"/>
    <property type="match status" value="1"/>
</dbReference>
<dbReference type="Proteomes" id="UP001295684">
    <property type="component" value="Unassembled WGS sequence"/>
</dbReference>
<dbReference type="GO" id="GO:0008654">
    <property type="term" value="P:phospholipid biosynthetic process"/>
    <property type="evidence" value="ECO:0007669"/>
    <property type="project" value="TreeGrafter"/>
</dbReference>
<evidence type="ECO:0000313" key="8">
    <source>
        <dbReference type="Proteomes" id="UP001295684"/>
    </source>
</evidence>
<dbReference type="InterPro" id="IPR036291">
    <property type="entry name" value="NAD(P)-bd_dom_sf"/>
</dbReference>
<reference evidence="7" key="1">
    <citation type="submission" date="2023-07" db="EMBL/GenBank/DDBJ databases">
        <authorList>
            <consortium name="AG Swart"/>
            <person name="Singh M."/>
            <person name="Singh A."/>
            <person name="Seah K."/>
            <person name="Emmerich C."/>
        </authorList>
    </citation>
    <scope>NUCLEOTIDE SEQUENCE</scope>
    <source>
        <strain evidence="7">DP1</strain>
    </source>
</reference>
<dbReference type="GO" id="GO:0006631">
    <property type="term" value="P:fatty acid metabolic process"/>
    <property type="evidence" value="ECO:0007669"/>
    <property type="project" value="TreeGrafter"/>
</dbReference>
<evidence type="ECO:0000313" key="7">
    <source>
        <dbReference type="EMBL" id="CAI2368896.1"/>
    </source>
</evidence>
<name>A0AAD1UJC2_EUPCR</name>
<evidence type="ECO:0000259" key="6">
    <source>
        <dbReference type="SMART" id="SM00563"/>
    </source>
</evidence>
<evidence type="ECO:0000256" key="4">
    <source>
        <dbReference type="ARBA" id="ARBA00023136"/>
    </source>
</evidence>
<feature type="domain" description="Phospholipid/glycerol acyltransferase" evidence="6">
    <location>
        <begin position="594"/>
        <end position="722"/>
    </location>
</feature>
<dbReference type="SUPFAM" id="SSF69593">
    <property type="entry name" value="Glycerol-3-phosphate (1)-acyltransferase"/>
    <property type="match status" value="1"/>
</dbReference>
<dbReference type="InterPro" id="IPR045520">
    <property type="entry name" value="GPAT/DHAPAT_C"/>
</dbReference>
<dbReference type="SMART" id="SM00563">
    <property type="entry name" value="PlsC"/>
    <property type="match status" value="1"/>
</dbReference>
<evidence type="ECO:0000256" key="3">
    <source>
        <dbReference type="ARBA" id="ARBA00022679"/>
    </source>
</evidence>
<comment type="similarity">
    <text evidence="2">Belongs to the GPAT/DAPAT family.</text>
</comment>
<evidence type="ECO:0000256" key="5">
    <source>
        <dbReference type="ARBA" id="ARBA00023315"/>
    </source>
</evidence>
<dbReference type="Pfam" id="PF03015">
    <property type="entry name" value="Sterile"/>
    <property type="match status" value="1"/>
</dbReference>
<evidence type="ECO:0000256" key="2">
    <source>
        <dbReference type="ARBA" id="ARBA00007937"/>
    </source>
</evidence>
<accession>A0AAD1UJC2</accession>
<dbReference type="InterPro" id="IPR002123">
    <property type="entry name" value="Plipid/glycerol_acylTrfase"/>
</dbReference>
<keyword evidence="5" id="KW-0012">Acyltransferase</keyword>
<dbReference type="GO" id="GO:0019432">
    <property type="term" value="P:triglyceride biosynthetic process"/>
    <property type="evidence" value="ECO:0007669"/>
    <property type="project" value="TreeGrafter"/>
</dbReference>
<dbReference type="SUPFAM" id="SSF51735">
    <property type="entry name" value="NAD(P)-binding Rossmann-fold domains"/>
    <property type="match status" value="1"/>
</dbReference>
<protein>
    <recommendedName>
        <fullName evidence="6">Phospholipid/glycerol acyltransferase domain-containing protein</fullName>
    </recommendedName>
</protein>
<dbReference type="Pfam" id="PF19277">
    <property type="entry name" value="GPAT_C"/>
    <property type="match status" value="1"/>
</dbReference>
<comment type="caution">
    <text evidence="7">The sequence shown here is derived from an EMBL/GenBank/DDBJ whole genome shotgun (WGS) entry which is preliminary data.</text>
</comment>
<dbReference type="PANTHER" id="PTHR12563:SF17">
    <property type="entry name" value="DIHYDROXYACETONE PHOSPHATE ACYLTRANSFERASE"/>
    <property type="match status" value="1"/>
</dbReference>